<evidence type="ECO:0000313" key="3">
    <source>
        <dbReference type="Proteomes" id="UP000636800"/>
    </source>
</evidence>
<reference evidence="2 3" key="1">
    <citation type="journal article" date="2020" name="Nat. Food">
        <title>A phased Vanilla planifolia genome enables genetic improvement of flavour and production.</title>
        <authorList>
            <person name="Hasing T."/>
            <person name="Tang H."/>
            <person name="Brym M."/>
            <person name="Khazi F."/>
            <person name="Huang T."/>
            <person name="Chambers A.H."/>
        </authorList>
    </citation>
    <scope>NUCLEOTIDE SEQUENCE [LARGE SCALE GENOMIC DNA]</scope>
    <source>
        <tissue evidence="2">Leaf</tissue>
    </source>
</reference>
<dbReference type="EMBL" id="JADCNL010000160">
    <property type="protein sequence ID" value="KAG0449829.1"/>
    <property type="molecule type" value="Genomic_DNA"/>
</dbReference>
<evidence type="ECO:0000256" key="1">
    <source>
        <dbReference type="SAM" id="MobiDB-lite"/>
    </source>
</evidence>
<feature type="region of interest" description="Disordered" evidence="1">
    <location>
        <begin position="1"/>
        <end position="20"/>
    </location>
</feature>
<keyword evidence="3" id="KW-1185">Reference proteome</keyword>
<dbReference type="Proteomes" id="UP000636800">
    <property type="component" value="Unassembled WGS sequence"/>
</dbReference>
<evidence type="ECO:0000313" key="2">
    <source>
        <dbReference type="EMBL" id="KAG0449829.1"/>
    </source>
</evidence>
<comment type="caution">
    <text evidence="2">The sequence shown here is derived from an EMBL/GenBank/DDBJ whole genome shotgun (WGS) entry which is preliminary data.</text>
</comment>
<sequence>MIDCCGPRATEHSTGPTSTSVHRLRAGIVISKNPLQRNVGRMAEQNLIGYVSEGWASRSEGIVRLASRIAISSGTWERTQPEESQGSASLFAKTLAKEAICLSGKDLFNKG</sequence>
<protein>
    <submittedName>
        <fullName evidence="2">Uncharacterized protein</fullName>
    </submittedName>
</protein>
<proteinExistence type="predicted"/>
<dbReference type="AlphaFoldDB" id="A0A835U512"/>
<organism evidence="2 3">
    <name type="scientific">Vanilla planifolia</name>
    <name type="common">Vanilla</name>
    <dbReference type="NCBI Taxonomy" id="51239"/>
    <lineage>
        <taxon>Eukaryota</taxon>
        <taxon>Viridiplantae</taxon>
        <taxon>Streptophyta</taxon>
        <taxon>Embryophyta</taxon>
        <taxon>Tracheophyta</taxon>
        <taxon>Spermatophyta</taxon>
        <taxon>Magnoliopsida</taxon>
        <taxon>Liliopsida</taxon>
        <taxon>Asparagales</taxon>
        <taxon>Orchidaceae</taxon>
        <taxon>Vanilloideae</taxon>
        <taxon>Vanilleae</taxon>
        <taxon>Vanilla</taxon>
    </lineage>
</organism>
<dbReference type="OrthoDB" id="513226at2759"/>
<gene>
    <name evidence="2" type="ORF">HPP92_027185</name>
</gene>
<name>A0A835U512_VANPL</name>
<accession>A0A835U512</accession>